<organism evidence="1">
    <name type="scientific">Ornithinibacillus sp. 4-3</name>
    <dbReference type="NCBI Taxonomy" id="3231488"/>
    <lineage>
        <taxon>Bacteria</taxon>
        <taxon>Bacillati</taxon>
        <taxon>Bacillota</taxon>
        <taxon>Bacilli</taxon>
        <taxon>Bacillales</taxon>
        <taxon>Bacillaceae</taxon>
        <taxon>Ornithinibacillus</taxon>
    </lineage>
</organism>
<accession>A0AB39HPA0</accession>
<sequence length="161" mass="19358">MEIVQERILYHINSIGNLNTYDKLKIGDIINTDVKQYNPFRASYETGHGKPEVYWRFAKEYVIEQKRIEINENLPSRWRCIWLSDEEHLPYWKTKVHNNFQIVKMKLNGKLFSGDAHWVEAQPKPFRDLSRYAEFYWDGQIFRPGKLEYLFEGKAEVIELV</sequence>
<dbReference type="SUPFAM" id="SSF56399">
    <property type="entry name" value="ADP-ribosylation"/>
    <property type="match status" value="1"/>
</dbReference>
<gene>
    <name evidence="1" type="ORF">AB4Y30_11410</name>
</gene>
<reference evidence="1" key="1">
    <citation type="submission" date="2024-07" db="EMBL/GenBank/DDBJ databases">
        <title>Halotolerant mesophilic bacterium Ornithinibacillus sp. 4-3, sp. nov., isolated from soil.</title>
        <authorList>
            <person name="Sidarenka A.V."/>
            <person name="Guliayeva D.E."/>
            <person name="Leanovich S.I."/>
            <person name="Hileuskaya K.S."/>
            <person name="Akhremchuk A.E."/>
            <person name="Sikolenko M.A."/>
            <person name="Valentovich L.N."/>
        </authorList>
    </citation>
    <scope>NUCLEOTIDE SEQUENCE</scope>
    <source>
        <strain evidence="1">4-3</strain>
    </source>
</reference>
<dbReference type="Pfam" id="PF10386">
    <property type="entry name" value="DUF2441"/>
    <property type="match status" value="1"/>
</dbReference>
<protein>
    <submittedName>
        <fullName evidence="1">DUF2441 domain-containing protein</fullName>
    </submittedName>
</protein>
<evidence type="ECO:0000313" key="1">
    <source>
        <dbReference type="EMBL" id="XDK31633.1"/>
    </source>
</evidence>
<name>A0AB39HPA0_9BACI</name>
<dbReference type="EMBL" id="CP162599">
    <property type="protein sequence ID" value="XDK31633.1"/>
    <property type="molecule type" value="Genomic_DNA"/>
</dbReference>
<dbReference type="Gene3D" id="3.20.170.10">
    <property type="entry name" value="ADP-ribosylation domain"/>
    <property type="match status" value="1"/>
</dbReference>
<dbReference type="InterPro" id="IPR018840">
    <property type="entry name" value="DUF2441"/>
</dbReference>
<proteinExistence type="predicted"/>
<dbReference type="RefSeq" id="WP_368652359.1">
    <property type="nucleotide sequence ID" value="NZ_CP162599.1"/>
</dbReference>
<dbReference type="AlphaFoldDB" id="A0AB39HPA0"/>